<evidence type="ECO:0000256" key="4">
    <source>
        <dbReference type="ARBA" id="ARBA00023136"/>
    </source>
</evidence>
<feature type="transmembrane region" description="Helical" evidence="6">
    <location>
        <begin position="205"/>
        <end position="224"/>
    </location>
</feature>
<evidence type="ECO:0000256" key="1">
    <source>
        <dbReference type="ARBA" id="ARBA00004141"/>
    </source>
</evidence>
<feature type="transmembrane region" description="Helical" evidence="6">
    <location>
        <begin position="244"/>
        <end position="262"/>
    </location>
</feature>
<evidence type="ECO:0000256" key="6">
    <source>
        <dbReference type="SAM" id="Phobius"/>
    </source>
</evidence>
<feature type="region of interest" description="Disordered" evidence="5">
    <location>
        <begin position="1"/>
        <end position="28"/>
    </location>
</feature>
<evidence type="ECO:0000313" key="8">
    <source>
        <dbReference type="EMBL" id="PBK74256.1"/>
    </source>
</evidence>
<name>A0A2H3CG27_9AGAR</name>
<dbReference type="EMBL" id="KZ293419">
    <property type="protein sequence ID" value="PBK74256.1"/>
    <property type="molecule type" value="Genomic_DNA"/>
</dbReference>
<feature type="transmembrane region" description="Helical" evidence="6">
    <location>
        <begin position="153"/>
        <end position="173"/>
    </location>
</feature>
<dbReference type="InterPro" id="IPR004853">
    <property type="entry name" value="Sugar_P_trans_dom"/>
</dbReference>
<evidence type="ECO:0000313" key="9">
    <source>
        <dbReference type="Proteomes" id="UP000218334"/>
    </source>
</evidence>
<dbReference type="Proteomes" id="UP000218334">
    <property type="component" value="Unassembled WGS sequence"/>
</dbReference>
<keyword evidence="3 6" id="KW-1133">Transmembrane helix</keyword>
<proteinExistence type="predicted"/>
<dbReference type="STRING" id="1076256.A0A2H3CG27"/>
<keyword evidence="9" id="KW-1185">Reference proteome</keyword>
<evidence type="ECO:0000256" key="5">
    <source>
        <dbReference type="SAM" id="MobiDB-lite"/>
    </source>
</evidence>
<reference evidence="9" key="1">
    <citation type="journal article" date="2017" name="Nat. Ecol. Evol.">
        <title>Genome expansion and lineage-specific genetic innovations in the forest pathogenic fungi Armillaria.</title>
        <authorList>
            <person name="Sipos G."/>
            <person name="Prasanna A.N."/>
            <person name="Walter M.C."/>
            <person name="O'Connor E."/>
            <person name="Balint B."/>
            <person name="Krizsan K."/>
            <person name="Kiss B."/>
            <person name="Hess J."/>
            <person name="Varga T."/>
            <person name="Slot J."/>
            <person name="Riley R."/>
            <person name="Boka B."/>
            <person name="Rigling D."/>
            <person name="Barry K."/>
            <person name="Lee J."/>
            <person name="Mihaltcheva S."/>
            <person name="LaButti K."/>
            <person name="Lipzen A."/>
            <person name="Waldron R."/>
            <person name="Moloney N.M."/>
            <person name="Sperisen C."/>
            <person name="Kredics L."/>
            <person name="Vagvoelgyi C."/>
            <person name="Patrignani A."/>
            <person name="Fitzpatrick D."/>
            <person name="Nagy I."/>
            <person name="Doyle S."/>
            <person name="Anderson J.B."/>
            <person name="Grigoriev I.V."/>
            <person name="Gueldener U."/>
            <person name="Muensterkoetter M."/>
            <person name="Nagy L.G."/>
        </authorList>
    </citation>
    <scope>NUCLEOTIDE SEQUENCE [LARGE SCALE GENOMIC DNA]</scope>
    <source>
        <strain evidence="9">28-4</strain>
    </source>
</reference>
<gene>
    <name evidence="8" type="ORF">ARMSODRAFT_986254</name>
</gene>
<dbReference type="SUPFAM" id="SSF103481">
    <property type="entry name" value="Multidrug resistance efflux transporter EmrE"/>
    <property type="match status" value="2"/>
</dbReference>
<keyword evidence="4 6" id="KW-0472">Membrane</keyword>
<comment type="subcellular location">
    <subcellularLocation>
        <location evidence="1">Membrane</location>
        <topology evidence="1">Multi-pass membrane protein</topology>
    </subcellularLocation>
</comment>
<organism evidence="8 9">
    <name type="scientific">Armillaria solidipes</name>
    <dbReference type="NCBI Taxonomy" id="1076256"/>
    <lineage>
        <taxon>Eukaryota</taxon>
        <taxon>Fungi</taxon>
        <taxon>Dikarya</taxon>
        <taxon>Basidiomycota</taxon>
        <taxon>Agaricomycotina</taxon>
        <taxon>Agaricomycetes</taxon>
        <taxon>Agaricomycetidae</taxon>
        <taxon>Agaricales</taxon>
        <taxon>Marasmiineae</taxon>
        <taxon>Physalacriaceae</taxon>
        <taxon>Armillaria</taxon>
    </lineage>
</organism>
<sequence length="446" mass="50185">MPVPAGNDEYPFEHQASNPSQPFLTREDEDEDITEEPLHLASTEEKKRRWWRNAVLNVLFIASWFLFATVLSVYNKWMFSEKHMNFRFPLFVTTLHMFVQFALSAVLRVVWPHRFRPERSPQLEDYGKKVVPTAVATSLDVGLSNFSLKMISLSFYTMCKSSSLIFVLLFAFLFKLETFSWRLVGVIFLICAGVLLMVATETHFVLKGFLLVISASALGGLRWGLTQLLLRNKKLGLDNPAATVFWMSPTMGISLAIISAIIEGWGTVIHSGFFSTFPKALETICYLMAPGVVAFCMVMSEFYIIQRTGMVPMSIAGIAKEVTTITISAWFFGDELTPLNITGVAITVCGIVLFTYHKYRKSIDSPVPLDAHGNPILSDEEFLDGDRGQHVHLGDSLPLTMARGSGEFHGVRSYFTFEMPVTHADRNTGHFFGGLPPIVILRRRRN</sequence>
<feature type="transmembrane region" description="Helical" evidence="6">
    <location>
        <begin position="86"/>
        <end position="111"/>
    </location>
</feature>
<evidence type="ECO:0000256" key="3">
    <source>
        <dbReference type="ARBA" id="ARBA00022989"/>
    </source>
</evidence>
<feature type="transmembrane region" description="Helical" evidence="6">
    <location>
        <begin position="54"/>
        <end position="74"/>
    </location>
</feature>
<feature type="transmembrane region" description="Helical" evidence="6">
    <location>
        <begin position="179"/>
        <end position="198"/>
    </location>
</feature>
<feature type="transmembrane region" description="Helical" evidence="6">
    <location>
        <begin position="283"/>
        <end position="305"/>
    </location>
</feature>
<evidence type="ECO:0000256" key="2">
    <source>
        <dbReference type="ARBA" id="ARBA00022692"/>
    </source>
</evidence>
<feature type="domain" description="Sugar phosphate transporter" evidence="7">
    <location>
        <begin position="59"/>
        <end position="354"/>
    </location>
</feature>
<accession>A0A2H3CG27</accession>
<dbReference type="GO" id="GO:0016020">
    <property type="term" value="C:membrane"/>
    <property type="evidence" value="ECO:0007669"/>
    <property type="project" value="UniProtKB-SubCell"/>
</dbReference>
<keyword evidence="2 6" id="KW-0812">Transmembrane</keyword>
<evidence type="ECO:0000259" key="7">
    <source>
        <dbReference type="Pfam" id="PF03151"/>
    </source>
</evidence>
<dbReference type="PANTHER" id="PTHR11132">
    <property type="entry name" value="SOLUTE CARRIER FAMILY 35"/>
    <property type="match status" value="1"/>
</dbReference>
<dbReference type="AlphaFoldDB" id="A0A2H3CG27"/>
<dbReference type="InterPro" id="IPR050186">
    <property type="entry name" value="TPT_transporter"/>
</dbReference>
<protein>
    <submittedName>
        <fullName evidence="8">TPT-domain-containing protein</fullName>
    </submittedName>
</protein>
<dbReference type="Pfam" id="PF03151">
    <property type="entry name" value="TPT"/>
    <property type="match status" value="1"/>
</dbReference>
<dbReference type="InterPro" id="IPR037185">
    <property type="entry name" value="EmrE-like"/>
</dbReference>
<feature type="transmembrane region" description="Helical" evidence="6">
    <location>
        <begin position="339"/>
        <end position="356"/>
    </location>
</feature>